<dbReference type="Proteomes" id="UP001592582">
    <property type="component" value="Unassembled WGS sequence"/>
</dbReference>
<dbReference type="Pfam" id="PF17920">
    <property type="entry name" value="TetR_C_16"/>
    <property type="match status" value="1"/>
</dbReference>
<dbReference type="EMBL" id="JBHEZX010000001">
    <property type="protein sequence ID" value="MFC1407895.1"/>
    <property type="molecule type" value="Genomic_DNA"/>
</dbReference>
<feature type="DNA-binding region" description="H-T-H motif" evidence="2">
    <location>
        <begin position="49"/>
        <end position="68"/>
    </location>
</feature>
<feature type="region of interest" description="Disordered" evidence="3">
    <location>
        <begin position="1"/>
        <end position="28"/>
    </location>
</feature>
<dbReference type="SUPFAM" id="SSF46689">
    <property type="entry name" value="Homeodomain-like"/>
    <property type="match status" value="1"/>
</dbReference>
<proteinExistence type="predicted"/>
<comment type="caution">
    <text evidence="5">The sequence shown here is derived from an EMBL/GenBank/DDBJ whole genome shotgun (WGS) entry which is preliminary data.</text>
</comment>
<evidence type="ECO:0000256" key="3">
    <source>
        <dbReference type="SAM" id="MobiDB-lite"/>
    </source>
</evidence>
<keyword evidence="6" id="KW-1185">Reference proteome</keyword>
<evidence type="ECO:0000313" key="5">
    <source>
        <dbReference type="EMBL" id="MFC1407895.1"/>
    </source>
</evidence>
<dbReference type="InterPro" id="IPR036271">
    <property type="entry name" value="Tet_transcr_reg_TetR-rel_C_sf"/>
</dbReference>
<dbReference type="InterPro" id="IPR009057">
    <property type="entry name" value="Homeodomain-like_sf"/>
</dbReference>
<reference evidence="5 6" key="1">
    <citation type="submission" date="2024-09" db="EMBL/GenBank/DDBJ databases">
        <authorList>
            <person name="Lee S.D."/>
        </authorList>
    </citation>
    <scope>NUCLEOTIDE SEQUENCE [LARGE SCALE GENOMIC DNA]</scope>
    <source>
        <strain evidence="5 6">N1-1</strain>
    </source>
</reference>
<evidence type="ECO:0000313" key="6">
    <source>
        <dbReference type="Proteomes" id="UP001592582"/>
    </source>
</evidence>
<dbReference type="InterPro" id="IPR041678">
    <property type="entry name" value="TetR_C_16"/>
</dbReference>
<dbReference type="PANTHER" id="PTHR30055:SF235">
    <property type="entry name" value="TRANSCRIPTIONAL REGULATORY PROTEIN"/>
    <property type="match status" value="1"/>
</dbReference>
<dbReference type="PANTHER" id="PTHR30055">
    <property type="entry name" value="HTH-TYPE TRANSCRIPTIONAL REGULATOR RUTR"/>
    <property type="match status" value="1"/>
</dbReference>
<evidence type="ECO:0000259" key="4">
    <source>
        <dbReference type="PROSITE" id="PS50977"/>
    </source>
</evidence>
<dbReference type="SUPFAM" id="SSF48498">
    <property type="entry name" value="Tetracyclin repressor-like, C-terminal domain"/>
    <property type="match status" value="1"/>
</dbReference>
<protein>
    <submittedName>
        <fullName evidence="5">TetR family transcriptional regulator</fullName>
    </submittedName>
</protein>
<dbReference type="InterPro" id="IPR050109">
    <property type="entry name" value="HTH-type_TetR-like_transc_reg"/>
</dbReference>
<dbReference type="InterPro" id="IPR001647">
    <property type="entry name" value="HTH_TetR"/>
</dbReference>
<dbReference type="PROSITE" id="PS50977">
    <property type="entry name" value="HTH_TETR_2"/>
    <property type="match status" value="1"/>
</dbReference>
<evidence type="ECO:0000256" key="2">
    <source>
        <dbReference type="PROSITE-ProRule" id="PRU00335"/>
    </source>
</evidence>
<organism evidence="5 6">
    <name type="scientific">Streptacidiphilus alkalitolerans</name>
    <dbReference type="NCBI Taxonomy" id="3342712"/>
    <lineage>
        <taxon>Bacteria</taxon>
        <taxon>Bacillati</taxon>
        <taxon>Actinomycetota</taxon>
        <taxon>Actinomycetes</taxon>
        <taxon>Kitasatosporales</taxon>
        <taxon>Streptomycetaceae</taxon>
        <taxon>Streptacidiphilus</taxon>
    </lineage>
</organism>
<accession>A0ABV6V2E7</accession>
<dbReference type="Gene3D" id="1.10.10.60">
    <property type="entry name" value="Homeodomain-like"/>
    <property type="match status" value="1"/>
</dbReference>
<sequence length="208" mass="22263">MTPAPDPPEPEPRTHSRRVGRRPGGADTRGTVLAAARAEFAAHGYQKASMRGIARAAGVDPALLHHYFGSKDRLFLAVLDFPLDPRAVVGQIVAGERSQVGERIARFVLTLWDDPGVRDRLLAVLRGAAGSEEIAAMLRGFVAGELVARIAEGLELPQPELRVELALSQIIGLAMARYVIAVEPVASAPADELVPLLGPTLQRYLIGD</sequence>
<gene>
    <name evidence="5" type="ORF">ACEZDG_01215</name>
</gene>
<name>A0ABV6V2E7_9ACTN</name>
<feature type="domain" description="HTH tetR-type" evidence="4">
    <location>
        <begin position="26"/>
        <end position="86"/>
    </location>
</feature>
<keyword evidence="1 2" id="KW-0238">DNA-binding</keyword>
<dbReference type="PRINTS" id="PR00455">
    <property type="entry name" value="HTHTETR"/>
</dbReference>
<dbReference type="RefSeq" id="WP_380501223.1">
    <property type="nucleotide sequence ID" value="NZ_JBHEZX010000001.1"/>
</dbReference>
<dbReference type="Gene3D" id="1.10.357.10">
    <property type="entry name" value="Tetracycline Repressor, domain 2"/>
    <property type="match status" value="1"/>
</dbReference>
<evidence type="ECO:0000256" key="1">
    <source>
        <dbReference type="ARBA" id="ARBA00023125"/>
    </source>
</evidence>
<dbReference type="Pfam" id="PF00440">
    <property type="entry name" value="TetR_N"/>
    <property type="match status" value="1"/>
</dbReference>